<organism evidence="1 2">
    <name type="scientific">Avena sativa</name>
    <name type="common">Oat</name>
    <dbReference type="NCBI Taxonomy" id="4498"/>
    <lineage>
        <taxon>Eukaryota</taxon>
        <taxon>Viridiplantae</taxon>
        <taxon>Streptophyta</taxon>
        <taxon>Embryophyta</taxon>
        <taxon>Tracheophyta</taxon>
        <taxon>Spermatophyta</taxon>
        <taxon>Magnoliopsida</taxon>
        <taxon>Liliopsida</taxon>
        <taxon>Poales</taxon>
        <taxon>Poaceae</taxon>
        <taxon>BOP clade</taxon>
        <taxon>Pooideae</taxon>
        <taxon>Poodae</taxon>
        <taxon>Poeae</taxon>
        <taxon>Poeae Chloroplast Group 1 (Aveneae type)</taxon>
        <taxon>Aveninae</taxon>
        <taxon>Avena</taxon>
    </lineage>
</organism>
<sequence length="317" mass="34078">MAGSHDDGGDGREDGEALRGEECLQAASETGLGKKDKKRKRKRKRRGAKAPPPPPATSSADDGLAYARAIVDKRMNEILAIKAKRVPSTELYQRLTRERDHSVENTFGDSDDGSLESLQARKVVLLVSKSIASLSSYAGGKRIRVCSGFVMCQTDNTDTSMILTSATLVRSLNGDNNVITDVTVNVLLSDGRITDGHIFLVDFHYNVAVVKVAAEIPLLEVIHLKDTTHNGAVLALGRAYEGGNLMFSRGQVVNQTSTFGCLELLVSSCKISMAGSGGPLVDYNGQVLGINFYEKNQTSHLPCNTRALGKQLALGLD</sequence>
<protein>
    <submittedName>
        <fullName evidence="1">Uncharacterized protein</fullName>
    </submittedName>
</protein>
<reference evidence="1" key="1">
    <citation type="submission" date="2021-05" db="EMBL/GenBank/DDBJ databases">
        <authorList>
            <person name="Scholz U."/>
            <person name="Mascher M."/>
            <person name="Fiebig A."/>
        </authorList>
    </citation>
    <scope>NUCLEOTIDE SEQUENCE [LARGE SCALE GENOMIC DNA]</scope>
</reference>
<proteinExistence type="predicted"/>
<evidence type="ECO:0000313" key="2">
    <source>
        <dbReference type="Proteomes" id="UP001732700"/>
    </source>
</evidence>
<name>A0ACD5V254_AVESA</name>
<keyword evidence="2" id="KW-1185">Reference proteome</keyword>
<accession>A0ACD5V254</accession>
<reference evidence="1" key="2">
    <citation type="submission" date="2025-09" db="UniProtKB">
        <authorList>
            <consortium name="EnsemblPlants"/>
        </authorList>
    </citation>
    <scope>IDENTIFICATION</scope>
</reference>
<dbReference type="EnsemblPlants" id="AVESA.00010b.r2.2DG0361320.1">
    <property type="protein sequence ID" value="AVESA.00010b.r2.2DG0361320.1.CDS"/>
    <property type="gene ID" value="AVESA.00010b.r2.2DG0361320"/>
</dbReference>
<dbReference type="Proteomes" id="UP001732700">
    <property type="component" value="Chromosome 2D"/>
</dbReference>
<evidence type="ECO:0000313" key="1">
    <source>
        <dbReference type="EnsemblPlants" id="AVESA.00010b.r2.2DG0361320.1.CDS"/>
    </source>
</evidence>